<dbReference type="PANTHER" id="PTHR43798:SF33">
    <property type="entry name" value="HYDROLASE, PUTATIVE (AFU_ORTHOLOGUE AFUA_2G14860)-RELATED"/>
    <property type="match status" value="1"/>
</dbReference>
<gene>
    <name evidence="3" type="ORF">MOV92_01475</name>
</gene>
<dbReference type="Proteomes" id="UP000829194">
    <property type="component" value="Chromosome"/>
</dbReference>
<protein>
    <submittedName>
        <fullName evidence="3">Alpha/beta hydrolase</fullName>
    </submittedName>
</protein>
<feature type="chain" id="PRO_5046014332" evidence="1">
    <location>
        <begin position="22"/>
        <end position="329"/>
    </location>
</feature>
<dbReference type="InterPro" id="IPR029058">
    <property type="entry name" value="AB_hydrolase_fold"/>
</dbReference>
<dbReference type="GO" id="GO:0016787">
    <property type="term" value="F:hydrolase activity"/>
    <property type="evidence" value="ECO:0007669"/>
    <property type="project" value="UniProtKB-KW"/>
</dbReference>
<dbReference type="RefSeq" id="WP_222837559.1">
    <property type="nucleotide sequence ID" value="NZ_CP011131.1"/>
</dbReference>
<keyword evidence="1" id="KW-0732">Signal</keyword>
<keyword evidence="3" id="KW-0378">Hydrolase</keyword>
<organism evidence="3 4">
    <name type="scientific">Lysobacter gummosus</name>
    <dbReference type="NCBI Taxonomy" id="262324"/>
    <lineage>
        <taxon>Bacteria</taxon>
        <taxon>Pseudomonadati</taxon>
        <taxon>Pseudomonadota</taxon>
        <taxon>Gammaproteobacteria</taxon>
        <taxon>Lysobacterales</taxon>
        <taxon>Lysobacteraceae</taxon>
        <taxon>Lysobacter</taxon>
    </lineage>
</organism>
<evidence type="ECO:0000256" key="1">
    <source>
        <dbReference type="SAM" id="SignalP"/>
    </source>
</evidence>
<name>A0ABY3XDG7_9GAMM</name>
<proteinExistence type="predicted"/>
<feature type="signal peptide" evidence="1">
    <location>
        <begin position="1"/>
        <end position="21"/>
    </location>
</feature>
<dbReference type="PRINTS" id="PR00111">
    <property type="entry name" value="ABHYDROLASE"/>
</dbReference>
<evidence type="ECO:0000313" key="4">
    <source>
        <dbReference type="Proteomes" id="UP000829194"/>
    </source>
</evidence>
<evidence type="ECO:0000259" key="2">
    <source>
        <dbReference type="Pfam" id="PF00561"/>
    </source>
</evidence>
<evidence type="ECO:0000313" key="3">
    <source>
        <dbReference type="EMBL" id="UNP29985.1"/>
    </source>
</evidence>
<feature type="domain" description="AB hydrolase-1" evidence="2">
    <location>
        <begin position="56"/>
        <end position="310"/>
    </location>
</feature>
<dbReference type="PRINTS" id="PR00412">
    <property type="entry name" value="EPOXHYDRLASE"/>
</dbReference>
<dbReference type="PANTHER" id="PTHR43798">
    <property type="entry name" value="MONOACYLGLYCEROL LIPASE"/>
    <property type="match status" value="1"/>
</dbReference>
<dbReference type="Gene3D" id="3.40.50.1820">
    <property type="entry name" value="alpha/beta hydrolase"/>
    <property type="match status" value="1"/>
</dbReference>
<dbReference type="SUPFAM" id="SSF53474">
    <property type="entry name" value="alpha/beta-Hydrolases"/>
    <property type="match status" value="1"/>
</dbReference>
<dbReference type="Pfam" id="PF00561">
    <property type="entry name" value="Abhydrolase_1"/>
    <property type="match status" value="1"/>
</dbReference>
<accession>A0ABY3XDG7</accession>
<sequence length="329" mass="36628">MRLLLVIGMLLGALGSGDGMAQSIGSATLESEHPPGRLVSVNGTHLWVETEGSGEPLIVLVGGPANSHVSMHPAFSALSDRFQVIYPDYRGRGRSDPATAPEQITFARDVEDLEALRQSLGLERIHLYGFSYGGLVAQAYALAHPDRVGRLVLANTLYSAQMWALNHDNINAELQRQYPEVWQQIEALRARGLRSSSPEMQKLFAVHGPLIRWYNPDKAQRLRKEPGSVNKALYWKFVGDNIDFETGGVVAGLPDFRPRLHELRMPTLILAGRFDRALYPQLQLDFKRYCPQATFVMLERSGSYGHVEEPETVIPLVREFLTASRKPSG</sequence>
<reference evidence="3 4" key="1">
    <citation type="submission" date="2022-03" db="EMBL/GenBank/DDBJ databases">
        <title>Complete genome sequence of Lysobacter capsici VKM B-2533 and Lysobacter gummosus 10.1.1, promising sources of lytic agents.</title>
        <authorList>
            <person name="Tarlachkov S.V."/>
            <person name="Kudryakova I.V."/>
            <person name="Afoshin A.S."/>
            <person name="Leontyevskaya E.A."/>
            <person name="Leontyevskaya N.V."/>
        </authorList>
    </citation>
    <scope>NUCLEOTIDE SEQUENCE [LARGE SCALE GENOMIC DNA]</scope>
    <source>
        <strain evidence="3 4">10.1.1</strain>
    </source>
</reference>
<dbReference type="InterPro" id="IPR000073">
    <property type="entry name" value="AB_hydrolase_1"/>
</dbReference>
<dbReference type="InterPro" id="IPR000639">
    <property type="entry name" value="Epox_hydrolase-like"/>
</dbReference>
<keyword evidence="4" id="KW-1185">Reference proteome</keyword>
<dbReference type="EMBL" id="CP093547">
    <property type="protein sequence ID" value="UNP29985.1"/>
    <property type="molecule type" value="Genomic_DNA"/>
</dbReference>
<dbReference type="InterPro" id="IPR050266">
    <property type="entry name" value="AB_hydrolase_sf"/>
</dbReference>